<proteinExistence type="predicted"/>
<dbReference type="EMBL" id="QYRT01000039">
    <property type="protein sequence ID" value="TIH32697.1"/>
    <property type="molecule type" value="Genomic_DNA"/>
</dbReference>
<evidence type="ECO:0000313" key="3">
    <source>
        <dbReference type="Proteomes" id="UP000306192"/>
    </source>
</evidence>
<sequence>MSVSRVTPSQPHTIAELLAAAAANTAAAAAVSGPVSSPVDSLPVAAEKPLQVEAMVVEPFEQQSLEHAQPLEQQQPFEQQPMKEPALVDPAAVPVRRVVVRAGTARAAARRAAARERFGAVVTRVGSVARAGSAGGVGLVNGARSGRRPSAASPKTRAARAVVMTLAVGLIATMALPAYAFSTASAFTPIEDSAALVTGEQTLASSSGLTAAIVGRDNYQAPSESDLAAQKAAAAKAAAAAAAAASAATLRLSSNSAVTATAYPSVVSPQVQALAGQLMDAVASGQLVGSKPDHIAEIRYLAEGQVVPGCGVDYRVLQTIKVAIDNFSKVGVSDINRLCTGQIEGAGTMSPHYRNGGGHAVDFYILNGHGLTGADSDSLKLLHLLDPLVPPNTNVGQSECRSSGSGFVNLSEFEDTCSHDHVDFISARGDSLLSD</sequence>
<protein>
    <submittedName>
        <fullName evidence="2">Uncharacterized protein</fullName>
    </submittedName>
</protein>
<evidence type="ECO:0000313" key="2">
    <source>
        <dbReference type="EMBL" id="TIH32697.1"/>
    </source>
</evidence>
<feature type="transmembrane region" description="Helical" evidence="1">
    <location>
        <begin position="158"/>
        <end position="181"/>
    </location>
</feature>
<name>A0A4T2BMN2_9MICO</name>
<reference evidence="2 3" key="1">
    <citation type="journal article" date="2019" name="Microorganisms">
        <title>Systematic Affiliation and Genome Analysis of Subtercola vilae DB165(T) with Particular Emphasis on Cold Adaptation of an Isolate from a High-Altitude Cold Volcano Lake.</title>
        <authorList>
            <person name="Villalobos A.S."/>
            <person name="Wiese J."/>
            <person name="Imhoff J.F."/>
            <person name="Dorador C."/>
            <person name="Keller A."/>
            <person name="Hentschel U."/>
        </authorList>
    </citation>
    <scope>NUCLEOTIDE SEQUENCE [LARGE SCALE GENOMIC DNA]</scope>
    <source>
        <strain evidence="2 3">DB165</strain>
    </source>
</reference>
<keyword evidence="1" id="KW-0812">Transmembrane</keyword>
<gene>
    <name evidence="2" type="ORF">D4765_15510</name>
</gene>
<dbReference type="AlphaFoldDB" id="A0A4T2BMN2"/>
<keyword evidence="1" id="KW-0472">Membrane</keyword>
<comment type="caution">
    <text evidence="2">The sequence shown here is derived from an EMBL/GenBank/DDBJ whole genome shotgun (WGS) entry which is preliminary data.</text>
</comment>
<organism evidence="2 3">
    <name type="scientific">Subtercola vilae</name>
    <dbReference type="NCBI Taxonomy" id="2056433"/>
    <lineage>
        <taxon>Bacteria</taxon>
        <taxon>Bacillati</taxon>
        <taxon>Actinomycetota</taxon>
        <taxon>Actinomycetes</taxon>
        <taxon>Micrococcales</taxon>
        <taxon>Microbacteriaceae</taxon>
        <taxon>Subtercola</taxon>
    </lineage>
</organism>
<keyword evidence="3" id="KW-1185">Reference proteome</keyword>
<dbReference type="Proteomes" id="UP000306192">
    <property type="component" value="Unassembled WGS sequence"/>
</dbReference>
<accession>A0A4T2BMN2</accession>
<evidence type="ECO:0000256" key="1">
    <source>
        <dbReference type="SAM" id="Phobius"/>
    </source>
</evidence>
<keyword evidence="1" id="KW-1133">Transmembrane helix</keyword>